<gene>
    <name evidence="1" type="ORF">SAMN05444128_3700</name>
</gene>
<evidence type="ECO:0000313" key="1">
    <source>
        <dbReference type="EMBL" id="SIT94661.1"/>
    </source>
</evidence>
<dbReference type="AlphaFoldDB" id="A0A1R3XS08"/>
<proteinExistence type="predicted"/>
<dbReference type="Proteomes" id="UP000187181">
    <property type="component" value="Unassembled WGS sequence"/>
</dbReference>
<evidence type="ECO:0000313" key="2">
    <source>
        <dbReference type="Proteomes" id="UP000187181"/>
    </source>
</evidence>
<reference evidence="2" key="1">
    <citation type="submission" date="2017-01" db="EMBL/GenBank/DDBJ databases">
        <authorList>
            <person name="Varghese N."/>
            <person name="Submissions S."/>
        </authorList>
    </citation>
    <scope>NUCLEOTIDE SEQUENCE [LARGE SCALE GENOMIC DNA]</scope>
    <source>
        <strain evidence="2">LP100</strain>
    </source>
</reference>
<dbReference type="RefSeq" id="WP_076671914.1">
    <property type="nucleotide sequence ID" value="NZ_FTPP01000004.1"/>
</dbReference>
<dbReference type="STRING" id="1317125.SAMN05444128_3700"/>
<dbReference type="EMBL" id="FTPP01000004">
    <property type="protein sequence ID" value="SIT94661.1"/>
    <property type="molecule type" value="Genomic_DNA"/>
</dbReference>
<sequence length="193" mass="22647">MKVKIDFYRKCFNCLYEPPIMQSLTWDNGFDEESDKDYVPKDEDVETMLSQLHLFRNIRCENCDTSDKLAFSVQYVNEKPFGEENVAETPEELSYPELEYEIHNFILENAKDGPLEFTLHNGETKVGEVDGITTSMTAGSKSYAVKVYKDVDPDEDEFLQENYGEAISYEYINLSDILYIDLWTTYQEMHWRD</sequence>
<organism evidence="1 2">
    <name type="scientific">Pontibacter indicus</name>
    <dbReference type="NCBI Taxonomy" id="1317125"/>
    <lineage>
        <taxon>Bacteria</taxon>
        <taxon>Pseudomonadati</taxon>
        <taxon>Bacteroidota</taxon>
        <taxon>Cytophagia</taxon>
        <taxon>Cytophagales</taxon>
        <taxon>Hymenobacteraceae</taxon>
        <taxon>Pontibacter</taxon>
    </lineage>
</organism>
<accession>A0A1R3XS08</accession>
<protein>
    <submittedName>
        <fullName evidence="1">Uncharacterized protein</fullName>
    </submittedName>
</protein>
<keyword evidence="2" id="KW-1185">Reference proteome</keyword>
<name>A0A1R3XS08_9BACT</name>